<feature type="domain" description="AMP-dependent synthetase/ligase" evidence="1">
    <location>
        <begin position="9"/>
        <end position="107"/>
    </location>
</feature>
<dbReference type="AlphaFoldDB" id="A0A974PTA7"/>
<keyword evidence="3" id="KW-1185">Reference proteome</keyword>
<organism evidence="2 3">
    <name type="scientific">Xanthobacter dioxanivorans</name>
    <dbReference type="NCBI Taxonomy" id="2528964"/>
    <lineage>
        <taxon>Bacteria</taxon>
        <taxon>Pseudomonadati</taxon>
        <taxon>Pseudomonadota</taxon>
        <taxon>Alphaproteobacteria</taxon>
        <taxon>Hyphomicrobiales</taxon>
        <taxon>Xanthobacteraceae</taxon>
        <taxon>Xanthobacter</taxon>
    </lineage>
</organism>
<gene>
    <name evidence="2" type="ORF">EZH22_12545</name>
</gene>
<evidence type="ECO:0000259" key="1">
    <source>
        <dbReference type="Pfam" id="PF00501"/>
    </source>
</evidence>
<reference evidence="2 3" key="1">
    <citation type="submission" date="2020-10" db="EMBL/GenBank/DDBJ databases">
        <title>Degradation of 1,4-Dioxane by Xanthobacter sp. YN2, via a Novel Group-2 Soluble Di-Iron Monooxygenase.</title>
        <authorList>
            <person name="Ma F."/>
            <person name="Wang Y."/>
            <person name="Yang J."/>
            <person name="Guo H."/>
            <person name="Su D."/>
            <person name="Yu L."/>
        </authorList>
    </citation>
    <scope>NUCLEOTIDE SEQUENCE [LARGE SCALE GENOMIC DNA]</scope>
    <source>
        <strain evidence="2 3">YN2</strain>
    </source>
</reference>
<dbReference type="PANTHER" id="PTHR43767:SF1">
    <property type="entry name" value="NONRIBOSOMAL PEPTIDE SYNTHASE PES1 (EUROFUNG)-RELATED"/>
    <property type="match status" value="1"/>
</dbReference>
<name>A0A974PTA7_9HYPH</name>
<evidence type="ECO:0000313" key="3">
    <source>
        <dbReference type="Proteomes" id="UP000596427"/>
    </source>
</evidence>
<dbReference type="GO" id="GO:0016874">
    <property type="term" value="F:ligase activity"/>
    <property type="evidence" value="ECO:0007669"/>
    <property type="project" value="UniProtKB-KW"/>
</dbReference>
<evidence type="ECO:0000313" key="2">
    <source>
        <dbReference type="EMBL" id="QRG09019.1"/>
    </source>
</evidence>
<dbReference type="PANTHER" id="PTHR43767">
    <property type="entry name" value="LONG-CHAIN-FATTY-ACID--COA LIGASE"/>
    <property type="match status" value="1"/>
</dbReference>
<dbReference type="Pfam" id="PF00501">
    <property type="entry name" value="AMP-binding"/>
    <property type="match status" value="1"/>
</dbReference>
<dbReference type="SUPFAM" id="SSF56801">
    <property type="entry name" value="Acetyl-CoA synthetase-like"/>
    <property type="match status" value="1"/>
</dbReference>
<dbReference type="InterPro" id="IPR000873">
    <property type="entry name" value="AMP-dep_synth/lig_dom"/>
</dbReference>
<dbReference type="Gene3D" id="3.40.50.12780">
    <property type="entry name" value="N-terminal domain of ligase-like"/>
    <property type="match status" value="1"/>
</dbReference>
<dbReference type="Proteomes" id="UP000596427">
    <property type="component" value="Chromosome"/>
</dbReference>
<dbReference type="InterPro" id="IPR042099">
    <property type="entry name" value="ANL_N_sf"/>
</dbReference>
<dbReference type="EMBL" id="CP063362">
    <property type="protein sequence ID" value="QRG09019.1"/>
    <property type="molecule type" value="Genomic_DNA"/>
</dbReference>
<dbReference type="RefSeq" id="WP_203195936.1">
    <property type="nucleotide sequence ID" value="NZ_CP063362.1"/>
</dbReference>
<dbReference type="KEGG" id="xdi:EZH22_12545"/>
<accession>A0A974PTA7</accession>
<dbReference type="InterPro" id="IPR050237">
    <property type="entry name" value="ATP-dep_AMP-bd_enzyme"/>
</dbReference>
<sequence>MLTLGQMLETTAAWFPDKPFILFENDIITYGGFNRRAARLAGLLASLGAGPGPPVGLYLPSCPDLAIGYHACQKVGAVAVPISPAYRPQELERLAARTRMPVLICRRASLPIGQTIAEALRNVLPMIGLSLMQGDGGRRIISSPFER</sequence>
<proteinExistence type="predicted"/>
<keyword evidence="2" id="KW-0436">Ligase</keyword>
<protein>
    <submittedName>
        <fullName evidence="2">Acyl--CoA ligase</fullName>
    </submittedName>
</protein>